<dbReference type="PANTHER" id="PTHR34614:SF2">
    <property type="entry name" value="TRANSPOSASE IS4-LIKE DOMAIN-CONTAINING PROTEIN"/>
    <property type="match status" value="1"/>
</dbReference>
<dbReference type="PANTHER" id="PTHR34614">
    <property type="match status" value="1"/>
</dbReference>
<reference evidence="2 3" key="1">
    <citation type="submission" date="2016-10" db="EMBL/GenBank/DDBJ databases">
        <title>Complete genome of the TMA-utilizing, human hosted archaeon Methanomethylophilus alvus Gen. nov, sp. nov., strain Mx-05, derived from a pure culture.</title>
        <authorList>
            <person name="Brugere J.-F."/>
            <person name="Ben Hania W."/>
            <person name="Chaudhary P.P."/>
            <person name="Gaci N."/>
            <person name="Borrel G."/>
            <person name="Cao Van Tuat L."/>
            <person name="Fardeau M.-L."/>
            <person name="Harris H.M.B."/>
            <person name="O'Toole P.W."/>
            <person name="Ollivier B."/>
        </authorList>
    </citation>
    <scope>NUCLEOTIDE SEQUENCE [LARGE SCALE GENOMIC DNA]</scope>
    <source>
        <strain evidence="2 3">Mx-05</strain>
    </source>
</reference>
<evidence type="ECO:0000313" key="2">
    <source>
        <dbReference type="EMBL" id="AYQ54823.1"/>
    </source>
</evidence>
<gene>
    <name evidence="2" type="ORF">BKD89_03255</name>
</gene>
<evidence type="ECO:0000313" key="3">
    <source>
        <dbReference type="Proteomes" id="UP000273278"/>
    </source>
</evidence>
<feature type="domain" description="Transposase IS4-like" evidence="1">
    <location>
        <begin position="136"/>
        <end position="423"/>
    </location>
</feature>
<dbReference type="GO" id="GO:0004803">
    <property type="term" value="F:transposase activity"/>
    <property type="evidence" value="ECO:0007669"/>
    <property type="project" value="InterPro"/>
</dbReference>
<dbReference type="InterPro" id="IPR002559">
    <property type="entry name" value="Transposase_11"/>
</dbReference>
<proteinExistence type="predicted"/>
<dbReference type="AlphaFoldDB" id="A0A3G3IG24"/>
<dbReference type="SUPFAM" id="SSF53098">
    <property type="entry name" value="Ribonuclease H-like"/>
    <property type="match status" value="1"/>
</dbReference>
<sequence>MAGKGYRLTNYRNKIHAKIPEPNDNVTMTMGNKTVVDAVFADTGLDVFLDGLKRVQGNSVAAETAALVANSVEMTGISVNRIDRILEEDAVREEYGLDANAPRSIYRTIERIGENSDAIVRYLGDVLKKKYGVKMDTVFMDWTSLFFEAPQQGIVRVGYSRDHRPDRPQVTIGLSMDRESGMPIGLTVNAGNILDVTHFEDTFEQIRHLLPKDAMIVFDNGAYSRKNSALLDKEGVGFVTRLQLNASDDKFVGSHKEDWIPIDGTISYQMIEGNLKRRRYIFRNEKLKADVLARCRRKAERDWEEMEIIRKNIDSGKKPRKKYRNSNCFVDTKLSYQFPLDNRTKEEAIDEAVNRMITGREGLFVLLTNRPLTAEKTIELYRARNHVEGAFRDLKHGIDWRPARCTNEMAIKGRILISFLALFCISMVRFLHPEYRNRTAESICEELGSFSLTVLVKGDEPKRRIFSNFTSLIRLLRARIKGKIRGLRADQTSLDTF</sequence>
<evidence type="ECO:0000259" key="1">
    <source>
        <dbReference type="Pfam" id="PF01609"/>
    </source>
</evidence>
<name>A0A3G3IG24_9ARCH</name>
<dbReference type="GO" id="GO:0006313">
    <property type="term" value="P:DNA transposition"/>
    <property type="evidence" value="ECO:0007669"/>
    <property type="project" value="InterPro"/>
</dbReference>
<dbReference type="Proteomes" id="UP000273278">
    <property type="component" value="Chromosome"/>
</dbReference>
<dbReference type="GO" id="GO:0003677">
    <property type="term" value="F:DNA binding"/>
    <property type="evidence" value="ECO:0007669"/>
    <property type="project" value="InterPro"/>
</dbReference>
<organism evidence="2 3">
    <name type="scientific">Methanomethylophilus alvi</name>
    <dbReference type="NCBI Taxonomy" id="1291540"/>
    <lineage>
        <taxon>Archaea</taxon>
        <taxon>Methanobacteriati</taxon>
        <taxon>Thermoplasmatota</taxon>
        <taxon>Thermoplasmata</taxon>
        <taxon>Methanomassiliicoccales</taxon>
        <taxon>Methanomethylophilaceae</taxon>
        <taxon>Methanomethylophilus</taxon>
    </lineage>
</organism>
<dbReference type="Pfam" id="PF01609">
    <property type="entry name" value="DDE_Tnp_1"/>
    <property type="match status" value="1"/>
</dbReference>
<protein>
    <recommendedName>
        <fullName evidence="1">Transposase IS4-like domain-containing protein</fullName>
    </recommendedName>
</protein>
<accession>A0A3G3IG24</accession>
<dbReference type="EMBL" id="CP017686">
    <property type="protein sequence ID" value="AYQ54823.1"/>
    <property type="molecule type" value="Genomic_DNA"/>
</dbReference>
<dbReference type="InterPro" id="IPR012337">
    <property type="entry name" value="RNaseH-like_sf"/>
</dbReference>